<gene>
    <name evidence="1" type="ORF">A4R26_16345</name>
</gene>
<name>A0A1V9G1U4_9BACT</name>
<proteinExistence type="predicted"/>
<accession>A0A1V9G1U4</accession>
<evidence type="ECO:0000313" key="1">
    <source>
        <dbReference type="EMBL" id="OQP64615.1"/>
    </source>
</evidence>
<keyword evidence="2" id="KW-1185">Reference proteome</keyword>
<dbReference type="EMBL" id="LWBP01000089">
    <property type="protein sequence ID" value="OQP64615.1"/>
    <property type="molecule type" value="Genomic_DNA"/>
</dbReference>
<comment type="caution">
    <text evidence="1">The sequence shown here is derived from an EMBL/GenBank/DDBJ whole genome shotgun (WGS) entry which is preliminary data.</text>
</comment>
<dbReference type="STRING" id="550983.A4R26_16345"/>
<sequence>MDKTGITGKSCFLHAYGPKLHSYGPNRRSYPGMKMLLKRVHNGKARKPAVLIPAFQAEGTDTGNGRGFAACVYFDREVCIVKYRGLLAQRQ</sequence>
<dbReference type="Proteomes" id="UP000192276">
    <property type="component" value="Unassembled WGS sequence"/>
</dbReference>
<evidence type="ECO:0000313" key="2">
    <source>
        <dbReference type="Proteomes" id="UP000192276"/>
    </source>
</evidence>
<protein>
    <submittedName>
        <fullName evidence="1">Uncharacterized protein</fullName>
    </submittedName>
</protein>
<reference evidence="2" key="1">
    <citation type="submission" date="2016-04" db="EMBL/GenBank/DDBJ databases">
        <authorList>
            <person name="Chen L."/>
            <person name="Zhuang W."/>
            <person name="Wang G."/>
        </authorList>
    </citation>
    <scope>NUCLEOTIDE SEQUENCE [LARGE SCALE GENOMIC DNA]</scope>
    <source>
        <strain evidence="2">208</strain>
    </source>
</reference>
<dbReference type="AlphaFoldDB" id="A0A1V9G1U4"/>
<organism evidence="1 2">
    <name type="scientific">Niastella populi</name>
    <dbReference type="NCBI Taxonomy" id="550983"/>
    <lineage>
        <taxon>Bacteria</taxon>
        <taxon>Pseudomonadati</taxon>
        <taxon>Bacteroidota</taxon>
        <taxon>Chitinophagia</taxon>
        <taxon>Chitinophagales</taxon>
        <taxon>Chitinophagaceae</taxon>
        <taxon>Niastella</taxon>
    </lineage>
</organism>